<dbReference type="InParanoid" id="A0A1Z5SBX4"/>
<accession>A0A1Z5SBX4</accession>
<sequence length="161" mass="17588">MNPRCAASVYKSYPWYSSSFNYNHPSSPLIHTYLLSLSLTHTHPPPLLRPRPGDLRSSCPGGGVLTLVSSSPIVASSFPHTLVSSPTAVSSSPHTDISFFDTGVLLSHLGGFFSHLGFLLPPPRRHPSPTSVSFPIGSSQCPQIWRFWCFLCRLSLPTPML</sequence>
<dbReference type="EMBL" id="CM000760">
    <property type="protein sequence ID" value="OQU93431.1"/>
    <property type="molecule type" value="Genomic_DNA"/>
</dbReference>
<dbReference type="AlphaFoldDB" id="A0A1Z5SBX4"/>
<name>A0A1Z5SBX4_SORBI</name>
<reference evidence="2" key="2">
    <citation type="journal article" date="2018" name="Plant J.">
        <title>The Sorghum bicolor reference genome: improved assembly, gene annotations, a transcriptome atlas, and signatures of genome organization.</title>
        <authorList>
            <person name="McCormick R.F."/>
            <person name="Truong S.K."/>
            <person name="Sreedasyam A."/>
            <person name="Jenkins J."/>
            <person name="Shu S."/>
            <person name="Sims D."/>
            <person name="Kennedy M."/>
            <person name="Amirebrahimi M."/>
            <person name="Weers B.D."/>
            <person name="McKinley B."/>
            <person name="Mattison A."/>
            <person name="Morishige D.T."/>
            <person name="Grimwood J."/>
            <person name="Schmutz J."/>
            <person name="Mullet J.E."/>
        </authorList>
    </citation>
    <scope>NUCLEOTIDE SEQUENCE [LARGE SCALE GENOMIC DNA]</scope>
    <source>
        <strain evidence="2">cv. BTx623</strain>
    </source>
</reference>
<protein>
    <submittedName>
        <fullName evidence="1">Uncharacterized protein</fullName>
    </submittedName>
</protein>
<reference evidence="1 2" key="1">
    <citation type="journal article" date="2009" name="Nature">
        <title>The Sorghum bicolor genome and the diversification of grasses.</title>
        <authorList>
            <person name="Paterson A.H."/>
            <person name="Bowers J.E."/>
            <person name="Bruggmann R."/>
            <person name="Dubchak I."/>
            <person name="Grimwood J."/>
            <person name="Gundlach H."/>
            <person name="Haberer G."/>
            <person name="Hellsten U."/>
            <person name="Mitros T."/>
            <person name="Poliakov A."/>
            <person name="Schmutz J."/>
            <person name="Spannagl M."/>
            <person name="Tang H."/>
            <person name="Wang X."/>
            <person name="Wicker T."/>
            <person name="Bharti A.K."/>
            <person name="Chapman J."/>
            <person name="Feltus F.A."/>
            <person name="Gowik U."/>
            <person name="Grigoriev I.V."/>
            <person name="Lyons E."/>
            <person name="Maher C.A."/>
            <person name="Martis M."/>
            <person name="Narechania A."/>
            <person name="Otillar R.P."/>
            <person name="Penning B.W."/>
            <person name="Salamov A.A."/>
            <person name="Wang Y."/>
            <person name="Zhang L."/>
            <person name="Carpita N.C."/>
            <person name="Freeling M."/>
            <person name="Gingle A.R."/>
            <person name="Hash C.T."/>
            <person name="Keller B."/>
            <person name="Klein P."/>
            <person name="Kresovich S."/>
            <person name="McCann M.C."/>
            <person name="Ming R."/>
            <person name="Peterson D.G."/>
            <person name="Mehboob-ur-Rahman"/>
            <person name="Ware D."/>
            <person name="Westhoff P."/>
            <person name="Mayer K.F."/>
            <person name="Messing J."/>
            <person name="Rokhsar D.S."/>
        </authorList>
    </citation>
    <scope>NUCLEOTIDE SEQUENCE [LARGE SCALE GENOMIC DNA]</scope>
    <source>
        <strain evidence="2">cv. BTx623</strain>
    </source>
</reference>
<organism evidence="1 2">
    <name type="scientific">Sorghum bicolor</name>
    <name type="common">Sorghum</name>
    <name type="synonym">Sorghum vulgare</name>
    <dbReference type="NCBI Taxonomy" id="4558"/>
    <lineage>
        <taxon>Eukaryota</taxon>
        <taxon>Viridiplantae</taxon>
        <taxon>Streptophyta</taxon>
        <taxon>Embryophyta</taxon>
        <taxon>Tracheophyta</taxon>
        <taxon>Spermatophyta</taxon>
        <taxon>Magnoliopsida</taxon>
        <taxon>Liliopsida</taxon>
        <taxon>Poales</taxon>
        <taxon>Poaceae</taxon>
        <taxon>PACMAD clade</taxon>
        <taxon>Panicoideae</taxon>
        <taxon>Andropogonodae</taxon>
        <taxon>Andropogoneae</taxon>
        <taxon>Sorghinae</taxon>
        <taxon>Sorghum</taxon>
    </lineage>
</organism>
<gene>
    <name evidence="1" type="ORF">SORBI_3001G538350</name>
</gene>
<evidence type="ECO:0000313" key="2">
    <source>
        <dbReference type="Proteomes" id="UP000000768"/>
    </source>
</evidence>
<keyword evidence="2" id="KW-1185">Reference proteome</keyword>
<dbReference type="Proteomes" id="UP000000768">
    <property type="component" value="Chromosome 1"/>
</dbReference>
<evidence type="ECO:0000313" key="1">
    <source>
        <dbReference type="EMBL" id="OQU93431.1"/>
    </source>
</evidence>
<dbReference type="Gramene" id="OQU93431">
    <property type="protein sequence ID" value="OQU93431"/>
    <property type="gene ID" value="SORBI_3001G538350"/>
</dbReference>
<proteinExistence type="predicted"/>